<evidence type="ECO:0000256" key="3">
    <source>
        <dbReference type="ARBA" id="ARBA00006936"/>
    </source>
</evidence>
<evidence type="ECO:0000256" key="1">
    <source>
        <dbReference type="ARBA" id="ARBA00001964"/>
    </source>
</evidence>
<dbReference type="Gene3D" id="3.40.50.11610">
    <property type="entry name" value="Multifunctional 2-oxoglutarate metabolism enzyme, C-terminal domain"/>
    <property type="match status" value="1"/>
</dbReference>
<organism evidence="8 9">
    <name type="scientific">Taylorella equigenitalis ATCC 35865</name>
    <dbReference type="NCBI Taxonomy" id="743973"/>
    <lineage>
        <taxon>Bacteria</taxon>
        <taxon>Pseudomonadati</taxon>
        <taxon>Pseudomonadota</taxon>
        <taxon>Betaproteobacteria</taxon>
        <taxon>Burkholderiales</taxon>
        <taxon>Alcaligenaceae</taxon>
        <taxon>Taylorella</taxon>
    </lineage>
</organism>
<dbReference type="SUPFAM" id="SSF52518">
    <property type="entry name" value="Thiamin diphosphate-binding fold (THDP-binding)"/>
    <property type="match status" value="2"/>
</dbReference>
<dbReference type="InterPro" id="IPR001017">
    <property type="entry name" value="DH_E1"/>
</dbReference>
<proteinExistence type="inferred from homology"/>
<dbReference type="Pfam" id="PF02779">
    <property type="entry name" value="Transket_pyr"/>
    <property type="match status" value="1"/>
</dbReference>
<evidence type="ECO:0000256" key="6">
    <source>
        <dbReference type="ARBA" id="ARBA00023052"/>
    </source>
</evidence>
<dbReference type="EC" id="1.2.4.2" evidence="4"/>
<evidence type="ECO:0000256" key="2">
    <source>
        <dbReference type="ARBA" id="ARBA00003906"/>
    </source>
</evidence>
<dbReference type="PANTHER" id="PTHR23152">
    <property type="entry name" value="2-OXOGLUTARATE DEHYDROGENASE"/>
    <property type="match status" value="1"/>
</dbReference>
<comment type="cofactor">
    <cofactor evidence="1">
        <name>thiamine diphosphate</name>
        <dbReference type="ChEBI" id="CHEBI:58937"/>
    </cofactor>
</comment>
<dbReference type="InterPro" id="IPR031717">
    <property type="entry name" value="ODO-1/KGD_C"/>
</dbReference>
<dbReference type="NCBIfam" id="NF006914">
    <property type="entry name" value="PRK09404.1"/>
    <property type="match status" value="1"/>
</dbReference>
<evidence type="ECO:0000259" key="7">
    <source>
        <dbReference type="SMART" id="SM00861"/>
    </source>
</evidence>
<keyword evidence="9" id="KW-1185">Reference proteome</keyword>
<comment type="function">
    <text evidence="2">E1 component of the 2-oxoglutarate dehydrogenase (OGDH) complex which catalyzes the decarboxylation of 2-oxoglutarate, the first step in the conversion of 2-oxoglutarate to succinyl-CoA and CO(2).</text>
</comment>
<evidence type="ECO:0000313" key="9">
    <source>
        <dbReference type="Proteomes" id="UP000003121"/>
    </source>
</evidence>
<dbReference type="RefSeq" id="WP_014840322.1">
    <property type="nucleotide sequence ID" value="NC_018108.1"/>
</dbReference>
<dbReference type="SMART" id="SM00861">
    <property type="entry name" value="Transket_pyr"/>
    <property type="match status" value="1"/>
</dbReference>
<evidence type="ECO:0000313" key="8">
    <source>
        <dbReference type="EMBL" id="AFN35783.1"/>
    </source>
</evidence>
<dbReference type="InterPro" id="IPR005475">
    <property type="entry name" value="Transketolase-like_Pyr-bd"/>
</dbReference>
<dbReference type="GeneID" id="79938903"/>
<dbReference type="PIRSF" id="PIRSF000157">
    <property type="entry name" value="Oxoglu_dh_E1"/>
    <property type="match status" value="1"/>
</dbReference>
<dbReference type="Pfam" id="PF16078">
    <property type="entry name" value="2-oxogl_dehyd_N"/>
    <property type="match status" value="1"/>
</dbReference>
<dbReference type="Pfam" id="PF00676">
    <property type="entry name" value="E1_dh"/>
    <property type="match status" value="1"/>
</dbReference>
<evidence type="ECO:0000256" key="4">
    <source>
        <dbReference type="ARBA" id="ARBA00012280"/>
    </source>
</evidence>
<sequence>MKTMSEKRENSYLFGGNMSYVEEQYEMYLEDPSSVDESWKQYFDKLSKEPAVDGSTSSKDQNHTAVIENLALMARNNTLYSPAPSTGASNSKQHLVERLISAYRRLGALHAQVDPLKLQEHMDVPELDPKYHGLTEADMNQTFSTGDTSFGKDTMTLKELIDSLKATYSGTVGVEYMYIANHEAKKWLQDKLESIQSKPSYNKAEKLNILQQLTEAEGLEKYLHTKYTGQKRFSLEGGESFVVGMDAVVQHAAKLGVKEVIVGMAHRGRLNMLINIMGKSPAILFDEFEGKYATDLKAGDVKYHNGFNSTIDTEHGPIFIDLAYNPSHLEVVNPVVAGTAYARQVRYNSKAEILPVLVHGDAAVIGQGVVQETLNLSLAKHYSNAGTVHIIINNQIGFTTSLKEEARSSQFCTDIAKMVDCPIFHVNADDPEGVAFVCQLAVDYRAKFGNDVFVDIVCYRKLGHNEQDTPALTQPEMYRAVAAHPGSRKVYADALAAEGTFTAQESDELVAKYRALMDKGENNEKVNKDYEIENAPDWSAYQGNPYIDSADTKVSAEIVKELAQKITTLPKDFQPHKLVEKLMADRSAMGKGEMNLDWGMGEHLAYATLVNEGYPVRLTGEDAGRGTFTHRHAILHDQNPEKHNEVYVPLNNLSDKQARFEANNSVLSEEGALGFEYGYASSEPNGLTLWEGQFGDFVNGAQVIIDQFIASGEAKWGVQCGLVMLLPHGQEGQGPEHSSARIERFLQLCADENMECIQPTNGGQMFHALRRQVLRNIRKPLIVFTPKSLLRNKDASFPLSDLSEGSFKTVIGEVDPEIKAENVKRVLVCSGKVYYDLVNGRKEHNRKDVAILRVEQLYPFPNDAFAAEMDKYSSAPEVVWVQDEPQNQGPWNYILHHVIDNMTENQTLSYAGREASSSPATGYAGVHKAQQKALVEQAFAEKLENVF</sequence>
<dbReference type="InterPro" id="IPR029061">
    <property type="entry name" value="THDP-binding"/>
</dbReference>
<keyword evidence="6" id="KW-0786">Thiamine pyrophosphate</keyword>
<accession>A0ABN4AV93</accession>
<dbReference type="Pfam" id="PF16870">
    <property type="entry name" value="OxoGdeHyase_C"/>
    <property type="match status" value="1"/>
</dbReference>
<dbReference type="InterPro" id="IPR032106">
    <property type="entry name" value="2-oxogl_dehyd_N"/>
</dbReference>
<dbReference type="EMBL" id="CP003264">
    <property type="protein sequence ID" value="AFN35783.1"/>
    <property type="molecule type" value="Genomic_DNA"/>
</dbReference>
<dbReference type="Gene3D" id="3.40.50.970">
    <property type="match status" value="1"/>
</dbReference>
<dbReference type="InterPro" id="IPR011603">
    <property type="entry name" value="2oxoglutarate_DH_E1"/>
</dbReference>
<gene>
    <name evidence="8" type="primary">sucA</name>
    <name evidence="8" type="ORF">KUI_0703</name>
</gene>
<dbReference type="Gene3D" id="3.40.50.12470">
    <property type="match status" value="1"/>
</dbReference>
<dbReference type="CDD" id="cd02016">
    <property type="entry name" value="TPP_E1_OGDC_like"/>
    <property type="match status" value="1"/>
</dbReference>
<dbReference type="PANTHER" id="PTHR23152:SF4">
    <property type="entry name" value="2-OXOADIPATE DEHYDROGENASE COMPLEX COMPONENT E1"/>
    <property type="match status" value="1"/>
</dbReference>
<dbReference type="Proteomes" id="UP000003121">
    <property type="component" value="Chromosome"/>
</dbReference>
<dbReference type="InterPro" id="IPR042179">
    <property type="entry name" value="KGD_C_sf"/>
</dbReference>
<protein>
    <recommendedName>
        <fullName evidence="4">oxoglutarate dehydrogenase (succinyl-transferring)</fullName>
        <ecNumber evidence="4">1.2.4.2</ecNumber>
    </recommendedName>
</protein>
<dbReference type="GO" id="GO:0004591">
    <property type="term" value="F:oxoglutarate dehydrogenase (succinyl-transferring) activity"/>
    <property type="evidence" value="ECO:0007669"/>
    <property type="project" value="UniProtKB-EC"/>
</dbReference>
<dbReference type="NCBIfam" id="NF008907">
    <property type="entry name" value="PRK12270.1"/>
    <property type="match status" value="1"/>
</dbReference>
<feature type="domain" description="Transketolase-like pyrimidine-binding" evidence="7">
    <location>
        <begin position="596"/>
        <end position="792"/>
    </location>
</feature>
<keyword evidence="5 8" id="KW-0560">Oxidoreductase</keyword>
<name>A0ABN4AV93_9BURK</name>
<evidence type="ECO:0000256" key="5">
    <source>
        <dbReference type="ARBA" id="ARBA00023002"/>
    </source>
</evidence>
<reference evidence="8 9" key="1">
    <citation type="journal article" date="2012" name="Vet. Microbiol.">
        <title>Comparative genomic analyses of the Taylorellae.</title>
        <authorList>
            <person name="Hauser H."/>
            <person name="Richter D.C."/>
            <person name="van Tonder A."/>
            <person name="Clark L."/>
            <person name="Preston A."/>
        </authorList>
    </citation>
    <scope>NUCLEOTIDE SEQUENCE [LARGE SCALE GENOMIC DNA]</scope>
    <source>
        <strain evidence="8 9">ATCC 35865</strain>
    </source>
</reference>
<comment type="similarity">
    <text evidence="3">Belongs to the alpha-ketoglutarate dehydrogenase family.</text>
</comment>
<dbReference type="NCBIfam" id="TIGR00239">
    <property type="entry name" value="2oxo_dh_E1"/>
    <property type="match status" value="1"/>
</dbReference>
<dbReference type="Gene3D" id="1.10.287.1150">
    <property type="entry name" value="TPP helical domain"/>
    <property type="match status" value="1"/>
</dbReference>